<dbReference type="PROSITE" id="PS00678">
    <property type="entry name" value="WD_REPEATS_1"/>
    <property type="match status" value="2"/>
</dbReference>
<dbReference type="SUPFAM" id="SSF50978">
    <property type="entry name" value="WD40 repeat-like"/>
    <property type="match status" value="1"/>
</dbReference>
<dbReference type="AlphaFoldDB" id="A0A077ZFY1"/>
<evidence type="ECO:0000256" key="3">
    <source>
        <dbReference type="PROSITE-ProRule" id="PRU00221"/>
    </source>
</evidence>
<dbReference type="PROSITE" id="PS50082">
    <property type="entry name" value="WD_REPEATS_2"/>
    <property type="match status" value="4"/>
</dbReference>
<dbReference type="PANTHER" id="PTHR15653:SF0">
    <property type="entry name" value="CONNECTOR OF KINASE TO AP-1, ISOFORM E"/>
    <property type="match status" value="1"/>
</dbReference>
<dbReference type="InterPro" id="IPR036322">
    <property type="entry name" value="WD40_repeat_dom_sf"/>
</dbReference>
<accession>A0A077ZFY1</accession>
<dbReference type="InterPro" id="IPR019775">
    <property type="entry name" value="WD40_repeat_CS"/>
</dbReference>
<dbReference type="InterPro" id="IPR015943">
    <property type="entry name" value="WD40/YVTN_repeat-like_dom_sf"/>
</dbReference>
<protein>
    <submittedName>
        <fullName evidence="4">Striatin 3</fullName>
    </submittedName>
</protein>
<evidence type="ECO:0000313" key="5">
    <source>
        <dbReference type="Proteomes" id="UP000030665"/>
    </source>
</evidence>
<dbReference type="InterPro" id="IPR051488">
    <property type="entry name" value="WD_repeat_striatin"/>
</dbReference>
<feature type="repeat" description="WD" evidence="3">
    <location>
        <begin position="280"/>
        <end position="312"/>
    </location>
</feature>
<gene>
    <name evidence="4" type="ORF">TTRE_0000585201</name>
</gene>
<keyword evidence="1 3" id="KW-0853">WD repeat</keyword>
<feature type="repeat" description="WD" evidence="3">
    <location>
        <begin position="436"/>
        <end position="477"/>
    </location>
</feature>
<dbReference type="EMBL" id="HG806179">
    <property type="protein sequence ID" value="CDW57560.1"/>
    <property type="molecule type" value="Genomic_DNA"/>
</dbReference>
<name>A0A077ZFY1_TRITR</name>
<dbReference type="FunFam" id="2.130.10.10:FF:000079">
    <property type="entry name" value="striatin isoform X1"/>
    <property type="match status" value="1"/>
</dbReference>
<reference evidence="4" key="2">
    <citation type="submission" date="2014-03" db="EMBL/GenBank/DDBJ databases">
        <title>The whipworm genome and dual-species transcriptomics of an intimate host-pathogen interaction.</title>
        <authorList>
            <person name="Foth B.J."/>
            <person name="Tsai I.J."/>
            <person name="Reid A.J."/>
            <person name="Bancroft A.J."/>
            <person name="Nichol S."/>
            <person name="Tracey A."/>
            <person name="Holroyd N."/>
            <person name="Cotton J.A."/>
            <person name="Stanley E.J."/>
            <person name="Zarowiecki M."/>
            <person name="Liu J.Z."/>
            <person name="Huckvale T."/>
            <person name="Cooper P.J."/>
            <person name="Grencis R.K."/>
            <person name="Berriman M."/>
        </authorList>
    </citation>
    <scope>NUCLEOTIDE SEQUENCE [LARGE SCALE GENOMIC DNA]</scope>
</reference>
<keyword evidence="2" id="KW-0677">Repeat</keyword>
<feature type="repeat" description="WD" evidence="3">
    <location>
        <begin position="227"/>
        <end position="258"/>
    </location>
</feature>
<sequence>MGQQDFSNAVEEVHNEFAFLPGTDVTDSSSKTASAVWTNVDYQALDKKKADFQRELQQKKGVSRRLPRAELDAMITSLNVTDEGGSAFVSVADKESEVVARLLSKDSKFVQDLDAALGSVGGFSDLMAMTGPFDDSETANRSIIQRPREEPLRKTWAVRFTLRCHFDCVRAIVFHPVEAIVLSASEDATVKLWNLQKSLTANSAGATGVGAGNSRKGSQDFDPVYTFHGHSGPVLCMCLSPTGDYCYTGGMDKTVRCWMMPPPNVDPYDPLDRSISSEVLRGHDDAVWSLAFHSSDNRLISASADGTLKLWEPSANPALLATYVAEPDDGSPTSVDFMSSDLHHAVAAYSSGVAYIYDLEQAKTVLRFPPASCTGGFLHFSINVCLMCSEHFLAACSLSPINQIVCHPTLPITVTAHEDRTIRFFDNNSGQMIDCVVAHLDAVTCLSIDPNGLFLLSGSHDGSLRLWNIDSKTCLQETTAHRKKFDESLFSVAFHPSRPIIASAGADGLAKIFM</sequence>
<reference evidence="4" key="1">
    <citation type="submission" date="2014-01" db="EMBL/GenBank/DDBJ databases">
        <authorList>
            <person name="Aslett M."/>
        </authorList>
    </citation>
    <scope>NUCLEOTIDE SEQUENCE</scope>
</reference>
<dbReference type="STRING" id="36087.A0A077ZFY1"/>
<keyword evidence="5" id="KW-1185">Reference proteome</keyword>
<feature type="repeat" description="WD" evidence="3">
    <location>
        <begin position="162"/>
        <end position="203"/>
    </location>
</feature>
<dbReference type="CDD" id="cd00200">
    <property type="entry name" value="WD40"/>
    <property type="match status" value="1"/>
</dbReference>
<dbReference type="Proteomes" id="UP000030665">
    <property type="component" value="Unassembled WGS sequence"/>
</dbReference>
<dbReference type="SMART" id="SM00320">
    <property type="entry name" value="WD40"/>
    <property type="match status" value="7"/>
</dbReference>
<dbReference type="Pfam" id="PF00400">
    <property type="entry name" value="WD40"/>
    <property type="match status" value="5"/>
</dbReference>
<dbReference type="OrthoDB" id="727118at2759"/>
<evidence type="ECO:0000256" key="1">
    <source>
        <dbReference type="ARBA" id="ARBA00022574"/>
    </source>
</evidence>
<evidence type="ECO:0000313" key="4">
    <source>
        <dbReference type="EMBL" id="CDW57560.1"/>
    </source>
</evidence>
<dbReference type="InterPro" id="IPR020472">
    <property type="entry name" value="WD40_PAC1"/>
</dbReference>
<dbReference type="Gene3D" id="2.130.10.10">
    <property type="entry name" value="YVTN repeat-like/Quinoprotein amine dehydrogenase"/>
    <property type="match status" value="3"/>
</dbReference>
<dbReference type="PRINTS" id="PR00320">
    <property type="entry name" value="GPROTEINBRPT"/>
</dbReference>
<dbReference type="PANTHER" id="PTHR15653">
    <property type="entry name" value="STRIATIN"/>
    <property type="match status" value="1"/>
</dbReference>
<dbReference type="InterPro" id="IPR001680">
    <property type="entry name" value="WD40_rpt"/>
</dbReference>
<organism evidence="4 5">
    <name type="scientific">Trichuris trichiura</name>
    <name type="common">Whipworm</name>
    <name type="synonym">Trichocephalus trichiurus</name>
    <dbReference type="NCBI Taxonomy" id="36087"/>
    <lineage>
        <taxon>Eukaryota</taxon>
        <taxon>Metazoa</taxon>
        <taxon>Ecdysozoa</taxon>
        <taxon>Nematoda</taxon>
        <taxon>Enoplea</taxon>
        <taxon>Dorylaimia</taxon>
        <taxon>Trichinellida</taxon>
        <taxon>Trichuridae</taxon>
        <taxon>Trichuris</taxon>
    </lineage>
</organism>
<proteinExistence type="predicted"/>
<dbReference type="PROSITE" id="PS50294">
    <property type="entry name" value="WD_REPEATS_REGION"/>
    <property type="match status" value="4"/>
</dbReference>
<evidence type="ECO:0000256" key="2">
    <source>
        <dbReference type="ARBA" id="ARBA00022737"/>
    </source>
</evidence>